<proteinExistence type="predicted"/>
<evidence type="ECO:0000313" key="2">
    <source>
        <dbReference type="Proteomes" id="UP001227317"/>
    </source>
</evidence>
<gene>
    <name evidence="1" type="ORF">QSG27_18770</name>
</gene>
<evidence type="ECO:0000313" key="1">
    <source>
        <dbReference type="EMBL" id="MDQ2104750.1"/>
    </source>
</evidence>
<organism evidence="1 2">
    <name type="scientific">Azospirillum isscasi</name>
    <dbReference type="NCBI Taxonomy" id="3053926"/>
    <lineage>
        <taxon>Bacteria</taxon>
        <taxon>Pseudomonadati</taxon>
        <taxon>Pseudomonadota</taxon>
        <taxon>Alphaproteobacteria</taxon>
        <taxon>Rhodospirillales</taxon>
        <taxon>Azospirillaceae</taxon>
        <taxon>Azospirillum</taxon>
    </lineage>
</organism>
<sequence>QEARGRLGEAQARLRADAENRSRLAAVLDRVEAQRTAHGLWAAMAQLIGSADGRKLRNFAQSLSLDLLLVQANRYLADLARRYRLERVGGADLEIQVVDGEMGDERRGVHSLSGGEMFLVSLALALGLSAMAGGGGGGGIGTLFIDEGFGTLDPGSLDLALSCLEALQATGRQVGVISHVPALVERIGVQVRVTPLGGGRSAVTVVHGSLAVPSPDAAAERELLLPL</sequence>
<comment type="caution">
    <text evidence="1">The sequence shown here is derived from an EMBL/GenBank/DDBJ whole genome shotgun (WGS) entry which is preliminary data.</text>
</comment>
<dbReference type="PANTHER" id="PTHR32114:SF2">
    <property type="entry name" value="ABC TRANSPORTER ABCH.3"/>
    <property type="match status" value="1"/>
</dbReference>
<keyword evidence="2" id="KW-1185">Reference proteome</keyword>
<reference evidence="1 2" key="1">
    <citation type="submission" date="2023-06" db="EMBL/GenBank/DDBJ databases">
        <title>Azospirillum isscasensis sp.nov, a bacterium isolated from rhizosphere soil of rice.</title>
        <authorList>
            <person name="Wang H."/>
        </authorList>
    </citation>
    <scope>NUCLEOTIDE SEQUENCE [LARGE SCALE GENOMIC DNA]</scope>
    <source>
        <strain evidence="1 2">C340-1</strain>
    </source>
</reference>
<accession>A0ABU0WKL0</accession>
<protein>
    <submittedName>
        <fullName evidence="1">SbcC/MukB-like Walker B domain-containing protein</fullName>
    </submittedName>
</protein>
<dbReference type="Gene3D" id="3.40.50.300">
    <property type="entry name" value="P-loop containing nucleotide triphosphate hydrolases"/>
    <property type="match status" value="1"/>
</dbReference>
<dbReference type="SUPFAM" id="SSF52540">
    <property type="entry name" value="P-loop containing nucleoside triphosphate hydrolases"/>
    <property type="match status" value="1"/>
</dbReference>
<dbReference type="EMBL" id="JAUJFI010000102">
    <property type="protein sequence ID" value="MDQ2104750.1"/>
    <property type="molecule type" value="Genomic_DNA"/>
</dbReference>
<dbReference type="InterPro" id="IPR027417">
    <property type="entry name" value="P-loop_NTPase"/>
</dbReference>
<feature type="non-terminal residue" evidence="1">
    <location>
        <position position="1"/>
    </location>
</feature>
<dbReference type="Pfam" id="PF13558">
    <property type="entry name" value="SbcC_Walker_B"/>
    <property type="match status" value="1"/>
</dbReference>
<dbReference type="Proteomes" id="UP001227317">
    <property type="component" value="Unassembled WGS sequence"/>
</dbReference>
<dbReference type="RefSeq" id="WP_306708783.1">
    <property type="nucleotide sequence ID" value="NZ_JAUJFI010000102.1"/>
</dbReference>
<name>A0ABU0WKL0_9PROT</name>
<dbReference type="PANTHER" id="PTHR32114">
    <property type="entry name" value="ABC TRANSPORTER ABCH.3"/>
    <property type="match status" value="1"/>
</dbReference>